<proteinExistence type="predicted"/>
<dbReference type="AlphaFoldDB" id="A0A8S3Z5L4"/>
<dbReference type="CDD" id="cd04515">
    <property type="entry name" value="Alpha_kinase"/>
    <property type="match status" value="1"/>
</dbReference>
<dbReference type="InterPro" id="IPR051852">
    <property type="entry name" value="Alpha-type_PK"/>
</dbReference>
<organism evidence="8 9">
    <name type="scientific">Candidula unifasciata</name>
    <dbReference type="NCBI Taxonomy" id="100452"/>
    <lineage>
        <taxon>Eukaryota</taxon>
        <taxon>Metazoa</taxon>
        <taxon>Spiralia</taxon>
        <taxon>Lophotrochozoa</taxon>
        <taxon>Mollusca</taxon>
        <taxon>Gastropoda</taxon>
        <taxon>Heterobranchia</taxon>
        <taxon>Euthyneura</taxon>
        <taxon>Panpulmonata</taxon>
        <taxon>Eupulmonata</taxon>
        <taxon>Stylommatophora</taxon>
        <taxon>Helicina</taxon>
        <taxon>Helicoidea</taxon>
        <taxon>Geomitridae</taxon>
        <taxon>Candidula</taxon>
    </lineage>
</organism>
<gene>
    <name evidence="8" type="ORF">CUNI_LOCUS7614</name>
</gene>
<accession>A0A8S3Z5L4</accession>
<dbReference type="PANTHER" id="PTHR45992">
    <property type="entry name" value="EUKARYOTIC ELONGATION FACTOR 2 KINASE-RELATED"/>
    <property type="match status" value="1"/>
</dbReference>
<reference evidence="8" key="1">
    <citation type="submission" date="2021-04" db="EMBL/GenBank/DDBJ databases">
        <authorList>
            <consortium name="Molecular Ecology Group"/>
        </authorList>
    </citation>
    <scope>NUCLEOTIDE SEQUENCE</scope>
</reference>
<dbReference type="Pfam" id="PF02816">
    <property type="entry name" value="Alpha_kinase"/>
    <property type="match status" value="1"/>
</dbReference>
<keyword evidence="9" id="KW-1185">Reference proteome</keyword>
<protein>
    <recommendedName>
        <fullName evidence="7">Alpha-type protein kinase domain-containing protein</fullName>
    </recommendedName>
</protein>
<evidence type="ECO:0000256" key="6">
    <source>
        <dbReference type="SAM" id="MobiDB-lite"/>
    </source>
</evidence>
<dbReference type="SMART" id="SM00811">
    <property type="entry name" value="Alpha_kinase"/>
    <property type="match status" value="1"/>
</dbReference>
<dbReference type="Proteomes" id="UP000678393">
    <property type="component" value="Unassembled WGS sequence"/>
</dbReference>
<dbReference type="InterPro" id="IPR004166">
    <property type="entry name" value="a-kinase_dom"/>
</dbReference>
<dbReference type="OrthoDB" id="301415at2759"/>
<dbReference type="GO" id="GO:0005524">
    <property type="term" value="F:ATP binding"/>
    <property type="evidence" value="ECO:0007669"/>
    <property type="project" value="UniProtKB-KW"/>
</dbReference>
<feature type="region of interest" description="Disordered" evidence="6">
    <location>
        <begin position="253"/>
        <end position="297"/>
    </location>
</feature>
<comment type="caution">
    <text evidence="8">The sequence shown here is derived from an EMBL/GenBank/DDBJ whole genome shotgun (WGS) entry which is preliminary data.</text>
</comment>
<evidence type="ECO:0000256" key="2">
    <source>
        <dbReference type="ARBA" id="ARBA00022679"/>
    </source>
</evidence>
<evidence type="ECO:0000256" key="1">
    <source>
        <dbReference type="ARBA" id="ARBA00022527"/>
    </source>
</evidence>
<evidence type="ECO:0000313" key="8">
    <source>
        <dbReference type="EMBL" id="CAG5122056.1"/>
    </source>
</evidence>
<dbReference type="EMBL" id="CAJHNH020001224">
    <property type="protein sequence ID" value="CAG5122056.1"/>
    <property type="molecule type" value="Genomic_DNA"/>
</dbReference>
<dbReference type="SUPFAM" id="SSF56112">
    <property type="entry name" value="Protein kinase-like (PK-like)"/>
    <property type="match status" value="1"/>
</dbReference>
<keyword evidence="5" id="KW-0067">ATP-binding</keyword>
<evidence type="ECO:0000256" key="5">
    <source>
        <dbReference type="ARBA" id="ARBA00022840"/>
    </source>
</evidence>
<feature type="domain" description="Alpha-type protein kinase" evidence="7">
    <location>
        <begin position="1"/>
        <end position="136"/>
    </location>
</feature>
<keyword evidence="1" id="KW-0723">Serine/threonine-protein kinase</keyword>
<dbReference type="PROSITE" id="PS51158">
    <property type="entry name" value="ALPHA_KINASE"/>
    <property type="match status" value="1"/>
</dbReference>
<dbReference type="GO" id="GO:0004674">
    <property type="term" value="F:protein serine/threonine kinase activity"/>
    <property type="evidence" value="ECO:0007669"/>
    <property type="project" value="UniProtKB-KW"/>
</dbReference>
<evidence type="ECO:0000256" key="3">
    <source>
        <dbReference type="ARBA" id="ARBA00022741"/>
    </source>
</evidence>
<keyword evidence="4" id="KW-0418">Kinase</keyword>
<sequence length="382" mass="43209">MDRVSNLTKWLADKDDGRGLTQDEWISVEEFIPGKMGRFCPWSTKHTKDNVDSKHMQAFSHFTYKYTGGDMVACDFQGVFDPVSSRYSFTDSTIHSAYKLYGLFDQGEHGISEFFKLHKCNEICSDWPRPTPLTPPPSFEAACSLQRNLTPAREFENIIFPSHGRETVEPGITYSNQENTRHRITDERRRHRSEHHQRQMPTGASWFGNSVDLYHSERRFNRNKDPVFGSNSAIGEDVHELPTYENTAVLRGVAGEPPPYESLVTPGDKRKQLKSGSLSPSEAVNRSLNPVSNFSGDSSRENNLFRFRKRSATCPLLHEECHCSCVGETPWISNTQLASQSYLTQSAVHNYEEASPVVPSAPSEEVSLILPSAPPQEFSDIR</sequence>
<evidence type="ECO:0000259" key="7">
    <source>
        <dbReference type="PROSITE" id="PS51158"/>
    </source>
</evidence>
<name>A0A8S3Z5L4_9EUPU</name>
<dbReference type="Gene3D" id="3.20.200.10">
    <property type="entry name" value="MHCK/EF2 kinase"/>
    <property type="match status" value="1"/>
</dbReference>
<keyword evidence="3" id="KW-0547">Nucleotide-binding</keyword>
<feature type="compositionally biased region" description="Polar residues" evidence="6">
    <location>
        <begin position="274"/>
        <end position="297"/>
    </location>
</feature>
<keyword evidence="2" id="KW-0808">Transferase</keyword>
<evidence type="ECO:0000256" key="4">
    <source>
        <dbReference type="ARBA" id="ARBA00022777"/>
    </source>
</evidence>
<evidence type="ECO:0000313" key="9">
    <source>
        <dbReference type="Proteomes" id="UP000678393"/>
    </source>
</evidence>
<dbReference type="InterPro" id="IPR011009">
    <property type="entry name" value="Kinase-like_dom_sf"/>
</dbReference>